<dbReference type="Proteomes" id="UP000187283">
    <property type="component" value="Unassembled WGS sequence"/>
</dbReference>
<dbReference type="OrthoDB" id="5565905at2759"/>
<feature type="compositionally biased region" description="Basic and acidic residues" evidence="1">
    <location>
        <begin position="1"/>
        <end position="15"/>
    </location>
</feature>
<name>A0A1R1Y0Y4_9FUNG</name>
<dbReference type="AlphaFoldDB" id="A0A1R1Y0Y4"/>
<evidence type="ECO:0000313" key="2">
    <source>
        <dbReference type="EMBL" id="OMJ20563.1"/>
    </source>
</evidence>
<proteinExistence type="predicted"/>
<accession>A0A1R1Y0Y4</accession>
<gene>
    <name evidence="2" type="ORF">AYI70_g4028</name>
</gene>
<feature type="region of interest" description="Disordered" evidence="1">
    <location>
        <begin position="1"/>
        <end position="28"/>
    </location>
</feature>
<evidence type="ECO:0000256" key="1">
    <source>
        <dbReference type="SAM" id="MobiDB-lite"/>
    </source>
</evidence>
<keyword evidence="3" id="KW-1185">Reference proteome</keyword>
<protein>
    <submittedName>
        <fullName evidence="2">Uncharacterized protein</fullName>
    </submittedName>
</protein>
<comment type="caution">
    <text evidence="2">The sequence shown here is derived from an EMBL/GenBank/DDBJ whole genome shotgun (WGS) entry which is preliminary data.</text>
</comment>
<sequence length="186" mass="21262">MNQKIEELNKESHDQDNEENSIESLQNEIEELENDIEKMNNDLDSEKSIVISLEKKKIELEEDFDSKNKSNAVSGPHLKYFHKKCLIKNAWISNIGFLKSATIQKDNRLNLNIHNDFISNNHTSHVFDSNFSLDVEFDPSSLVKTRSAQLSGGCENANIQFSDITRFSGGDIHSMVARLWFAQNDS</sequence>
<evidence type="ECO:0000313" key="3">
    <source>
        <dbReference type="Proteomes" id="UP000187283"/>
    </source>
</evidence>
<dbReference type="EMBL" id="LSSN01001209">
    <property type="protein sequence ID" value="OMJ20563.1"/>
    <property type="molecule type" value="Genomic_DNA"/>
</dbReference>
<organism evidence="2 3">
    <name type="scientific">Smittium culicis</name>
    <dbReference type="NCBI Taxonomy" id="133412"/>
    <lineage>
        <taxon>Eukaryota</taxon>
        <taxon>Fungi</taxon>
        <taxon>Fungi incertae sedis</taxon>
        <taxon>Zoopagomycota</taxon>
        <taxon>Kickxellomycotina</taxon>
        <taxon>Harpellomycetes</taxon>
        <taxon>Harpellales</taxon>
        <taxon>Legeriomycetaceae</taxon>
        <taxon>Smittium</taxon>
    </lineage>
</organism>
<reference evidence="2 3" key="1">
    <citation type="submission" date="2017-01" db="EMBL/GenBank/DDBJ databases">
        <authorList>
            <person name="Mah S.A."/>
            <person name="Swanson W.J."/>
            <person name="Moy G.W."/>
            <person name="Vacquier V.D."/>
        </authorList>
    </citation>
    <scope>NUCLEOTIDE SEQUENCE [LARGE SCALE GENOMIC DNA]</scope>
    <source>
        <strain evidence="2 3">GSMNP</strain>
    </source>
</reference>